<evidence type="ECO:0000259" key="2">
    <source>
        <dbReference type="Pfam" id="PF08241"/>
    </source>
</evidence>
<comment type="caution">
    <text evidence="3">The sequence shown here is derived from an EMBL/GenBank/DDBJ whole genome shotgun (WGS) entry which is preliminary data.</text>
</comment>
<dbReference type="GO" id="GO:0032259">
    <property type="term" value="P:methylation"/>
    <property type="evidence" value="ECO:0007669"/>
    <property type="project" value="UniProtKB-KW"/>
</dbReference>
<feature type="domain" description="Methyltransferase type 11" evidence="2">
    <location>
        <begin position="113"/>
        <end position="160"/>
    </location>
</feature>
<sequence>MAPTPPCAVCGSTDYFDRAILPPEQVEGWGLTPAEHRLVDLQQGRTCRGCGGNLRSLALADAVMAECGWTGTLREFVVSDLARPIRLLEVNEAGSLSPELRRMPGHRFGAYPEVDMQAIPFADHSFDLVIHSDTLEHVPDPGRALMECARVLTADGALCFTVPALATRLSVSRADLTPLYHGDPAHKTEDMRVHTDFGADIWQILHAAGFAAVCISRFDDAIAITATKLLRRRKREVTMADIRTAEEEMLDAVLRSTSWRVTAPLRQVARLLRGERAPVPSPTLPSPALPGPARNSTGQPGGSELVAHLGSLAEWRGWAEAHAAEISPQAGADMVSKALSDGIDVPLFGRAGSNEVSLTTDDPREGLVARGTNARLRAVLLALSWHEGAHDIWNSRLYLHEAMTPFALLMRSRYPRLVGSEYAPDEAAAKSLWPVPAVDIMHSPFPDGSFDFVLTNEVLEHIPDLVAGLRDTLRILAPGGKLIGTCPFNFGAERTEIRARLTPSGIEHLAKPEYHGNPVDPEGGSLVFQVPGWDLLDLCREAGFSHASMVFIGSAQYGIVGRELAGNFVLLATR</sequence>
<accession>A0ABS1VB82</accession>
<dbReference type="CDD" id="cd02440">
    <property type="entry name" value="AdoMet_MTases"/>
    <property type="match status" value="1"/>
</dbReference>
<dbReference type="GO" id="GO:0008168">
    <property type="term" value="F:methyltransferase activity"/>
    <property type="evidence" value="ECO:0007669"/>
    <property type="project" value="UniProtKB-KW"/>
</dbReference>
<dbReference type="SUPFAM" id="SSF53335">
    <property type="entry name" value="S-adenosyl-L-methionine-dependent methyltransferases"/>
    <property type="match status" value="2"/>
</dbReference>
<keyword evidence="3" id="KW-0808">Transferase</keyword>
<name>A0ABS1VB82_9PROT</name>
<proteinExistence type="predicted"/>
<feature type="compositionally biased region" description="Pro residues" evidence="1">
    <location>
        <begin position="279"/>
        <end position="290"/>
    </location>
</feature>
<evidence type="ECO:0000313" key="4">
    <source>
        <dbReference type="Proteomes" id="UP000606490"/>
    </source>
</evidence>
<feature type="region of interest" description="Disordered" evidence="1">
    <location>
        <begin position="274"/>
        <end position="303"/>
    </location>
</feature>
<dbReference type="Gene3D" id="3.40.50.150">
    <property type="entry name" value="Vaccinia Virus protein VP39"/>
    <property type="match status" value="2"/>
</dbReference>
<dbReference type="RefSeq" id="WP_202827341.1">
    <property type="nucleotide sequence ID" value="NZ_JAEUXJ010000009.1"/>
</dbReference>
<evidence type="ECO:0000256" key="1">
    <source>
        <dbReference type="SAM" id="MobiDB-lite"/>
    </source>
</evidence>
<feature type="domain" description="Methyltransferase type 11" evidence="2">
    <location>
        <begin position="436"/>
        <end position="483"/>
    </location>
</feature>
<organism evidence="3 4">
    <name type="scientific">Belnapia mucosa</name>
    <dbReference type="NCBI Taxonomy" id="2804532"/>
    <lineage>
        <taxon>Bacteria</taxon>
        <taxon>Pseudomonadati</taxon>
        <taxon>Pseudomonadota</taxon>
        <taxon>Alphaproteobacteria</taxon>
        <taxon>Acetobacterales</taxon>
        <taxon>Roseomonadaceae</taxon>
        <taxon>Belnapia</taxon>
    </lineage>
</organism>
<dbReference type="Proteomes" id="UP000606490">
    <property type="component" value="Unassembled WGS sequence"/>
</dbReference>
<dbReference type="EMBL" id="JAEUXJ010000009">
    <property type="protein sequence ID" value="MBL6457598.1"/>
    <property type="molecule type" value="Genomic_DNA"/>
</dbReference>
<gene>
    <name evidence="3" type="ORF">JMJ55_19880</name>
</gene>
<dbReference type="PANTHER" id="PTHR43591:SF24">
    <property type="entry name" value="2-METHOXY-6-POLYPRENYL-1,4-BENZOQUINOL METHYLASE, MITOCHONDRIAL"/>
    <property type="match status" value="1"/>
</dbReference>
<evidence type="ECO:0000313" key="3">
    <source>
        <dbReference type="EMBL" id="MBL6457598.1"/>
    </source>
</evidence>
<protein>
    <submittedName>
        <fullName evidence="3">Class I SAM-dependent methyltransferase</fullName>
    </submittedName>
</protein>
<dbReference type="InterPro" id="IPR029063">
    <property type="entry name" value="SAM-dependent_MTases_sf"/>
</dbReference>
<dbReference type="Pfam" id="PF08241">
    <property type="entry name" value="Methyltransf_11"/>
    <property type="match status" value="2"/>
</dbReference>
<dbReference type="InterPro" id="IPR013216">
    <property type="entry name" value="Methyltransf_11"/>
</dbReference>
<reference evidence="3 4" key="1">
    <citation type="submission" date="2021-01" db="EMBL/GenBank/DDBJ databases">
        <title>Belnapia mucosa sp. nov. and Belnapia arida sp. nov., isolated from the Tabernas Desert (Almeria, Spain).</title>
        <authorList>
            <person name="Molina-Menor E."/>
            <person name="Vidal-Verdu A."/>
            <person name="Calonge A."/>
            <person name="Satari L."/>
            <person name="Pereto Magraner J."/>
            <person name="Porcar Miralles M."/>
        </authorList>
    </citation>
    <scope>NUCLEOTIDE SEQUENCE [LARGE SCALE GENOMIC DNA]</scope>
    <source>
        <strain evidence="3 4">T6</strain>
    </source>
</reference>
<keyword evidence="4" id="KW-1185">Reference proteome</keyword>
<keyword evidence="3" id="KW-0489">Methyltransferase</keyword>
<dbReference type="PANTHER" id="PTHR43591">
    <property type="entry name" value="METHYLTRANSFERASE"/>
    <property type="match status" value="1"/>
</dbReference>